<dbReference type="AlphaFoldDB" id="A0AAD9TGX9"/>
<comment type="caution">
    <text evidence="9">The sequence shown here is derived from an EMBL/GenBank/DDBJ whole genome shotgun (WGS) entry which is preliminary data.</text>
</comment>
<feature type="domain" description="Glycoside hydrolase family 9" evidence="8">
    <location>
        <begin position="33"/>
        <end position="71"/>
    </location>
</feature>
<accession>A0AAD9TGX9</accession>
<organism evidence="9 10">
    <name type="scientific">Dipteronia dyeriana</name>
    <dbReference type="NCBI Taxonomy" id="168575"/>
    <lineage>
        <taxon>Eukaryota</taxon>
        <taxon>Viridiplantae</taxon>
        <taxon>Streptophyta</taxon>
        <taxon>Embryophyta</taxon>
        <taxon>Tracheophyta</taxon>
        <taxon>Spermatophyta</taxon>
        <taxon>Magnoliopsida</taxon>
        <taxon>eudicotyledons</taxon>
        <taxon>Gunneridae</taxon>
        <taxon>Pentapetalae</taxon>
        <taxon>rosids</taxon>
        <taxon>malvids</taxon>
        <taxon>Sapindales</taxon>
        <taxon>Sapindaceae</taxon>
        <taxon>Hippocastanoideae</taxon>
        <taxon>Acereae</taxon>
        <taxon>Dipteronia</taxon>
    </lineage>
</organism>
<dbReference type="Pfam" id="PF00759">
    <property type="entry name" value="Glyco_hydro_9"/>
    <property type="match status" value="1"/>
</dbReference>
<name>A0AAD9TGX9_9ROSI</name>
<sequence length="92" mass="10210">FNGELEMLTRPVSPTQPLLLLLCIPFDLASNDYGQALTQNIFFFEAQRFGYFPHNQRITWRSNSGPNDGIDLLPDADEEIGGGKGISNPALK</sequence>
<evidence type="ECO:0000256" key="6">
    <source>
        <dbReference type="ARBA" id="ARBA00023326"/>
    </source>
</evidence>
<comment type="catalytic activity">
    <reaction evidence="1">
        <text>Endohydrolysis of (1-&gt;4)-beta-D-glucosidic linkages in cellulose, lichenin and cereal beta-D-glucans.</text>
        <dbReference type="EC" id="3.2.1.4"/>
    </reaction>
</comment>
<keyword evidence="10" id="KW-1185">Reference proteome</keyword>
<dbReference type="InterPro" id="IPR008928">
    <property type="entry name" value="6-hairpin_glycosidase_sf"/>
</dbReference>
<feature type="non-terminal residue" evidence="9">
    <location>
        <position position="1"/>
    </location>
</feature>
<dbReference type="InterPro" id="IPR012341">
    <property type="entry name" value="6hp_glycosidase-like_sf"/>
</dbReference>
<dbReference type="InterPro" id="IPR001701">
    <property type="entry name" value="Glyco_hydro_9"/>
</dbReference>
<evidence type="ECO:0000256" key="2">
    <source>
        <dbReference type="ARBA" id="ARBA00007072"/>
    </source>
</evidence>
<evidence type="ECO:0000313" key="10">
    <source>
        <dbReference type="Proteomes" id="UP001280121"/>
    </source>
</evidence>
<evidence type="ECO:0000256" key="4">
    <source>
        <dbReference type="ARBA" id="ARBA00023001"/>
    </source>
</evidence>
<dbReference type="SUPFAM" id="SSF48208">
    <property type="entry name" value="Six-hairpin glycosidases"/>
    <property type="match status" value="1"/>
</dbReference>
<gene>
    <name evidence="9" type="ORF">Ddye_030593</name>
</gene>
<protein>
    <recommendedName>
        <fullName evidence="3">cellulase</fullName>
        <ecNumber evidence="3">3.2.1.4</ecNumber>
    </recommendedName>
</protein>
<evidence type="ECO:0000256" key="5">
    <source>
        <dbReference type="ARBA" id="ARBA00023277"/>
    </source>
</evidence>
<dbReference type="GO" id="GO:0030245">
    <property type="term" value="P:cellulose catabolic process"/>
    <property type="evidence" value="ECO:0007669"/>
    <property type="project" value="UniProtKB-KW"/>
</dbReference>
<keyword evidence="5" id="KW-0119">Carbohydrate metabolism</keyword>
<dbReference type="GO" id="GO:0008810">
    <property type="term" value="F:cellulase activity"/>
    <property type="evidence" value="ECO:0007669"/>
    <property type="project" value="UniProtKB-EC"/>
</dbReference>
<proteinExistence type="inferred from homology"/>
<dbReference type="EMBL" id="JANJYI010000009">
    <property type="protein sequence ID" value="KAK2635801.1"/>
    <property type="molecule type" value="Genomic_DNA"/>
</dbReference>
<evidence type="ECO:0000256" key="7">
    <source>
        <dbReference type="SAM" id="MobiDB-lite"/>
    </source>
</evidence>
<feature type="region of interest" description="Disordered" evidence="7">
    <location>
        <begin position="62"/>
        <end position="92"/>
    </location>
</feature>
<comment type="similarity">
    <text evidence="2">Belongs to the glycosyl hydrolase 9 (cellulase E) family.</text>
</comment>
<evidence type="ECO:0000256" key="1">
    <source>
        <dbReference type="ARBA" id="ARBA00000966"/>
    </source>
</evidence>
<keyword evidence="6" id="KW-0624">Polysaccharide degradation</keyword>
<dbReference type="Proteomes" id="UP001280121">
    <property type="component" value="Unassembled WGS sequence"/>
</dbReference>
<evidence type="ECO:0000259" key="8">
    <source>
        <dbReference type="Pfam" id="PF00759"/>
    </source>
</evidence>
<dbReference type="Gene3D" id="1.50.10.10">
    <property type="match status" value="1"/>
</dbReference>
<evidence type="ECO:0000313" key="9">
    <source>
        <dbReference type="EMBL" id="KAK2635801.1"/>
    </source>
</evidence>
<evidence type="ECO:0000256" key="3">
    <source>
        <dbReference type="ARBA" id="ARBA00012601"/>
    </source>
</evidence>
<keyword evidence="4" id="KW-0136">Cellulose degradation</keyword>
<reference evidence="9" key="1">
    <citation type="journal article" date="2023" name="Plant J.">
        <title>Genome sequences and population genomics provide insights into the demographic history, inbreeding, and mutation load of two 'living fossil' tree species of Dipteronia.</title>
        <authorList>
            <person name="Feng Y."/>
            <person name="Comes H.P."/>
            <person name="Chen J."/>
            <person name="Zhu S."/>
            <person name="Lu R."/>
            <person name="Zhang X."/>
            <person name="Li P."/>
            <person name="Qiu J."/>
            <person name="Olsen K.M."/>
            <person name="Qiu Y."/>
        </authorList>
    </citation>
    <scope>NUCLEOTIDE SEQUENCE</scope>
    <source>
        <strain evidence="9">KIB01</strain>
    </source>
</reference>
<dbReference type="EC" id="3.2.1.4" evidence="3"/>